<evidence type="ECO:0000313" key="9">
    <source>
        <dbReference type="EMBL" id="KAE8023707.1"/>
    </source>
</evidence>
<feature type="domain" description="K-box" evidence="8">
    <location>
        <begin position="87"/>
        <end position="177"/>
    </location>
</feature>
<sequence length="208" mass="23940">MGRKKVVLKRIEDKSSRQVTFSKRRNGLMKKARELSILCDVQVALIVFSSRGKLYEFCSGNSLAKILEHHRSRFKEEMKTSKGLNDIESYHPECANQESHVELLKLVQKQLEGPNIEQLSETDLAQLEKKFNTALTYTRSRKTQLMMESVMSLQEKERMLREENEVLEREIAAVKNSEGRTELLIGLSLHENSPLPHPPQPATLRLLP</sequence>
<dbReference type="GO" id="GO:0000977">
    <property type="term" value="F:RNA polymerase II transcription regulatory region sequence-specific DNA binding"/>
    <property type="evidence" value="ECO:0007669"/>
    <property type="project" value="InterPro"/>
</dbReference>
<comment type="subcellular location">
    <subcellularLocation>
        <location evidence="1">Nucleus</location>
    </subcellularLocation>
</comment>
<dbReference type="Pfam" id="PF00319">
    <property type="entry name" value="SRF-TF"/>
    <property type="match status" value="1"/>
</dbReference>
<dbReference type="Proteomes" id="UP000327013">
    <property type="component" value="Chromosome 3"/>
</dbReference>
<dbReference type="GO" id="GO:0005634">
    <property type="term" value="C:nucleus"/>
    <property type="evidence" value="ECO:0007669"/>
    <property type="project" value="UniProtKB-SubCell"/>
</dbReference>
<dbReference type="SMART" id="SM00432">
    <property type="entry name" value="MADS"/>
    <property type="match status" value="1"/>
</dbReference>
<dbReference type="InterPro" id="IPR002100">
    <property type="entry name" value="TF_MADSbox"/>
</dbReference>
<evidence type="ECO:0000256" key="4">
    <source>
        <dbReference type="ARBA" id="ARBA00023163"/>
    </source>
</evidence>
<accession>A0A5N6R1Q4</accession>
<dbReference type="InterPro" id="IPR036879">
    <property type="entry name" value="TF_MADSbox_sf"/>
</dbReference>
<dbReference type="CDD" id="cd00265">
    <property type="entry name" value="MADS_MEF2_like"/>
    <property type="match status" value="1"/>
</dbReference>
<evidence type="ECO:0000313" key="10">
    <source>
        <dbReference type="Proteomes" id="UP000327013"/>
    </source>
</evidence>
<dbReference type="SUPFAM" id="SSF55455">
    <property type="entry name" value="SRF-like"/>
    <property type="match status" value="1"/>
</dbReference>
<evidence type="ECO:0000256" key="2">
    <source>
        <dbReference type="ARBA" id="ARBA00023015"/>
    </source>
</evidence>
<keyword evidence="4" id="KW-0804">Transcription</keyword>
<organism evidence="9 10">
    <name type="scientific">Carpinus fangiana</name>
    <dbReference type="NCBI Taxonomy" id="176857"/>
    <lineage>
        <taxon>Eukaryota</taxon>
        <taxon>Viridiplantae</taxon>
        <taxon>Streptophyta</taxon>
        <taxon>Embryophyta</taxon>
        <taxon>Tracheophyta</taxon>
        <taxon>Spermatophyta</taxon>
        <taxon>Magnoliopsida</taxon>
        <taxon>eudicotyledons</taxon>
        <taxon>Gunneridae</taxon>
        <taxon>Pentapetalae</taxon>
        <taxon>rosids</taxon>
        <taxon>fabids</taxon>
        <taxon>Fagales</taxon>
        <taxon>Betulaceae</taxon>
        <taxon>Carpinus</taxon>
    </lineage>
</organism>
<evidence type="ECO:0000259" key="7">
    <source>
        <dbReference type="PROSITE" id="PS50066"/>
    </source>
</evidence>
<dbReference type="EMBL" id="CM017323">
    <property type="protein sequence ID" value="KAE8023707.1"/>
    <property type="molecule type" value="Genomic_DNA"/>
</dbReference>
<dbReference type="PANTHER" id="PTHR48019">
    <property type="entry name" value="SERUM RESPONSE FACTOR HOMOLOG"/>
    <property type="match status" value="1"/>
</dbReference>
<dbReference type="InterPro" id="IPR033896">
    <property type="entry name" value="MEF2-like_N"/>
</dbReference>
<gene>
    <name evidence="9" type="ORF">FH972_009378</name>
</gene>
<feature type="domain" description="MADS-box" evidence="7">
    <location>
        <begin position="1"/>
        <end position="61"/>
    </location>
</feature>
<evidence type="ECO:0000256" key="5">
    <source>
        <dbReference type="ARBA" id="ARBA00023242"/>
    </source>
</evidence>
<dbReference type="PROSITE" id="PS50066">
    <property type="entry name" value="MADS_BOX_2"/>
    <property type="match status" value="1"/>
</dbReference>
<keyword evidence="2" id="KW-0805">Transcription regulation</keyword>
<dbReference type="Pfam" id="PF01486">
    <property type="entry name" value="K-box"/>
    <property type="match status" value="1"/>
</dbReference>
<keyword evidence="6" id="KW-0175">Coiled coil</keyword>
<protein>
    <recommendedName>
        <fullName evidence="11">MADS-box domain-containing protein</fullName>
    </recommendedName>
</protein>
<evidence type="ECO:0008006" key="11">
    <source>
        <dbReference type="Google" id="ProtNLM"/>
    </source>
</evidence>
<keyword evidence="3" id="KW-0238">DNA-binding</keyword>
<name>A0A5N6R1Q4_9ROSI</name>
<evidence type="ECO:0000259" key="8">
    <source>
        <dbReference type="PROSITE" id="PS51297"/>
    </source>
</evidence>
<dbReference type="PROSITE" id="PS00350">
    <property type="entry name" value="MADS_BOX_1"/>
    <property type="match status" value="1"/>
</dbReference>
<proteinExistence type="predicted"/>
<evidence type="ECO:0000256" key="1">
    <source>
        <dbReference type="ARBA" id="ARBA00004123"/>
    </source>
</evidence>
<keyword evidence="5" id="KW-0539">Nucleus</keyword>
<dbReference type="GO" id="GO:0045944">
    <property type="term" value="P:positive regulation of transcription by RNA polymerase II"/>
    <property type="evidence" value="ECO:0007669"/>
    <property type="project" value="InterPro"/>
</dbReference>
<dbReference type="Gene3D" id="3.40.1810.10">
    <property type="entry name" value="Transcription factor, MADS-box"/>
    <property type="match status" value="1"/>
</dbReference>
<dbReference type="AlphaFoldDB" id="A0A5N6R1Q4"/>
<dbReference type="InterPro" id="IPR050142">
    <property type="entry name" value="MADS-box/MEF2_TF"/>
</dbReference>
<keyword evidence="10" id="KW-1185">Reference proteome</keyword>
<reference evidence="9 10" key="1">
    <citation type="submission" date="2019-06" db="EMBL/GenBank/DDBJ databases">
        <title>A chromosomal-level reference genome of Carpinus fangiana (Coryloideae, Betulaceae).</title>
        <authorList>
            <person name="Yang X."/>
            <person name="Wang Z."/>
            <person name="Zhang L."/>
            <person name="Hao G."/>
            <person name="Liu J."/>
            <person name="Yang Y."/>
        </authorList>
    </citation>
    <scope>NUCLEOTIDE SEQUENCE [LARGE SCALE GENOMIC DNA]</scope>
    <source>
        <strain evidence="9">Cfa_2016G</strain>
        <tissue evidence="9">Leaf</tissue>
    </source>
</reference>
<dbReference type="GO" id="GO:0046983">
    <property type="term" value="F:protein dimerization activity"/>
    <property type="evidence" value="ECO:0007669"/>
    <property type="project" value="InterPro"/>
</dbReference>
<dbReference type="PRINTS" id="PR00404">
    <property type="entry name" value="MADSDOMAIN"/>
</dbReference>
<feature type="coiled-coil region" evidence="6">
    <location>
        <begin position="150"/>
        <end position="177"/>
    </location>
</feature>
<evidence type="ECO:0000256" key="3">
    <source>
        <dbReference type="ARBA" id="ARBA00023125"/>
    </source>
</evidence>
<dbReference type="GO" id="GO:0003700">
    <property type="term" value="F:DNA-binding transcription factor activity"/>
    <property type="evidence" value="ECO:0007669"/>
    <property type="project" value="InterPro"/>
</dbReference>
<dbReference type="PROSITE" id="PS51297">
    <property type="entry name" value="K_BOX"/>
    <property type="match status" value="1"/>
</dbReference>
<evidence type="ECO:0000256" key="6">
    <source>
        <dbReference type="SAM" id="Coils"/>
    </source>
</evidence>
<dbReference type="OrthoDB" id="1898716at2759"/>
<dbReference type="InterPro" id="IPR002487">
    <property type="entry name" value="TF_Kbox"/>
</dbReference>